<dbReference type="SUPFAM" id="SSF50249">
    <property type="entry name" value="Nucleic acid-binding proteins"/>
    <property type="match status" value="1"/>
</dbReference>
<gene>
    <name evidence="2" type="ORF">FHG85_02295</name>
</gene>
<accession>A0A7D4BJ12</accession>
<dbReference type="EMBL" id="CP041345">
    <property type="protein sequence ID" value="QKG79139.1"/>
    <property type="molecule type" value="Genomic_DNA"/>
</dbReference>
<dbReference type="RefSeq" id="WP_173072656.1">
    <property type="nucleotide sequence ID" value="NZ_CP041345.1"/>
</dbReference>
<dbReference type="InterPro" id="IPR021139">
    <property type="entry name" value="NYN"/>
</dbReference>
<organism evidence="2 3">
    <name type="scientific">Tenuifilum thalassicum</name>
    <dbReference type="NCBI Taxonomy" id="2590900"/>
    <lineage>
        <taxon>Bacteria</taxon>
        <taxon>Pseudomonadati</taxon>
        <taxon>Bacteroidota</taxon>
        <taxon>Bacteroidia</taxon>
        <taxon>Bacteroidales</taxon>
        <taxon>Tenuifilaceae</taxon>
        <taxon>Tenuifilum</taxon>
    </lineage>
</organism>
<dbReference type="Pfam" id="PF01936">
    <property type="entry name" value="NYN"/>
    <property type="match status" value="1"/>
</dbReference>
<sequence length="311" mass="36363">MALKNQRKDLLRIGVFYDGNYFLHVSNYYNYFHSRKKRLNIAGLHEFIRHMVAQQEGLEPNYCQITEAHFFRGRISAQEASQRGNQLYNDRVFDDILMSEGVITHYLPIRPRGGRREDKGIDVWLALEAFEQTLYKRFNVLVLITSDGDYVPLIRKINSLGTKVMVLAWDFDYTDDQGREVTTRTSQELLREVTYPLSMHELINDGLSKKDRVVENLFALQDYSQPRIQPSKDVITDEEVKRARVLSINNGYGFIQYPPNNLFFHYQDVAEGDFEELIEGDMVEFQIGINEKGQEVAKNVRKVPEYDVNSW</sequence>
<dbReference type="KEGG" id="ttz:FHG85_02295"/>
<dbReference type="Pfam" id="PF00313">
    <property type="entry name" value="CSD"/>
    <property type="match status" value="1"/>
</dbReference>
<dbReference type="InterPro" id="IPR047140">
    <property type="entry name" value="LabA"/>
</dbReference>
<dbReference type="InterPro" id="IPR012340">
    <property type="entry name" value="NA-bd_OB-fold"/>
</dbReference>
<feature type="domain" description="CSD" evidence="1">
    <location>
        <begin position="240"/>
        <end position="302"/>
    </location>
</feature>
<evidence type="ECO:0000313" key="2">
    <source>
        <dbReference type="EMBL" id="QKG79139.1"/>
    </source>
</evidence>
<dbReference type="AlphaFoldDB" id="A0A7D4BJ12"/>
<dbReference type="Gene3D" id="2.40.50.140">
    <property type="entry name" value="Nucleic acid-binding proteins"/>
    <property type="match status" value="1"/>
</dbReference>
<dbReference type="Proteomes" id="UP000500961">
    <property type="component" value="Chromosome"/>
</dbReference>
<dbReference type="Gene3D" id="3.40.50.1010">
    <property type="entry name" value="5'-nuclease"/>
    <property type="match status" value="1"/>
</dbReference>
<dbReference type="GO" id="GO:0005829">
    <property type="term" value="C:cytosol"/>
    <property type="evidence" value="ECO:0007669"/>
    <property type="project" value="UniProtKB-ARBA"/>
</dbReference>
<name>A0A7D4BJ12_9BACT</name>
<proteinExistence type="predicted"/>
<dbReference type="PANTHER" id="PTHR35458:SF8">
    <property type="entry name" value="SLR0650 PROTEIN"/>
    <property type="match status" value="1"/>
</dbReference>
<evidence type="ECO:0000313" key="3">
    <source>
        <dbReference type="Proteomes" id="UP000500961"/>
    </source>
</evidence>
<evidence type="ECO:0000259" key="1">
    <source>
        <dbReference type="PROSITE" id="PS51857"/>
    </source>
</evidence>
<dbReference type="GO" id="GO:0003676">
    <property type="term" value="F:nucleic acid binding"/>
    <property type="evidence" value="ECO:0007669"/>
    <property type="project" value="InterPro"/>
</dbReference>
<keyword evidence="3" id="KW-1185">Reference proteome</keyword>
<dbReference type="PANTHER" id="PTHR35458">
    <property type="entry name" value="SLR0755 PROTEIN"/>
    <property type="match status" value="1"/>
</dbReference>
<dbReference type="GO" id="GO:0004540">
    <property type="term" value="F:RNA nuclease activity"/>
    <property type="evidence" value="ECO:0007669"/>
    <property type="project" value="InterPro"/>
</dbReference>
<dbReference type="PROSITE" id="PS51857">
    <property type="entry name" value="CSD_2"/>
    <property type="match status" value="1"/>
</dbReference>
<dbReference type="SMART" id="SM00357">
    <property type="entry name" value="CSP"/>
    <property type="match status" value="1"/>
</dbReference>
<reference evidence="2 3" key="1">
    <citation type="submission" date="2019-07" db="EMBL/GenBank/DDBJ databases">
        <title>Thalassofilum flectens gen. nov., sp. nov., a novel moderate thermophilic anaerobe from a shallow sea hot spring in Kunashir Island (Russia), representing a new family in the order Bacteroidales, and proposal of Thalassofilacea fam. nov.</title>
        <authorList>
            <person name="Kochetkova T.V."/>
            <person name="Podosokorskaya O.A."/>
            <person name="Novikov A."/>
            <person name="Elcheninov A.G."/>
            <person name="Toshchakov S.V."/>
            <person name="Kublanov I.V."/>
        </authorList>
    </citation>
    <scope>NUCLEOTIDE SEQUENCE [LARGE SCALE GENOMIC DNA]</scope>
    <source>
        <strain evidence="2 3">38-H</strain>
    </source>
</reference>
<protein>
    <submittedName>
        <fullName evidence="2">NYN domain-containing protein</fullName>
    </submittedName>
</protein>
<dbReference type="InterPro" id="IPR011129">
    <property type="entry name" value="CSD"/>
</dbReference>
<dbReference type="InterPro" id="IPR002059">
    <property type="entry name" value="CSP_DNA-bd"/>
</dbReference>